<organism evidence="1 2">
    <name type="scientific">Sporanaerobacter acetigenes DSM 13106</name>
    <dbReference type="NCBI Taxonomy" id="1123281"/>
    <lineage>
        <taxon>Bacteria</taxon>
        <taxon>Bacillati</taxon>
        <taxon>Bacillota</taxon>
        <taxon>Tissierellia</taxon>
        <taxon>Tissierellales</taxon>
        <taxon>Sporanaerobacteraceae</taxon>
        <taxon>Sporanaerobacter</taxon>
    </lineage>
</organism>
<dbReference type="EMBL" id="FQXR01000011">
    <property type="protein sequence ID" value="SHI11184.1"/>
    <property type="molecule type" value="Genomic_DNA"/>
</dbReference>
<dbReference type="AlphaFoldDB" id="A0A1M5YGY8"/>
<sequence>MANRGRKKLIEDKMKESGINNMGAYLRKMGIDGHIFILDNMPLKEMNSMMTRFGSNMNQIAKRVNSTSNIYSEDIEEIKEMMKELWQLQKSILSKLP</sequence>
<protein>
    <submittedName>
        <fullName evidence="1">Mobilisation protein (MobC)</fullName>
    </submittedName>
</protein>
<reference evidence="1 2" key="1">
    <citation type="submission" date="2016-11" db="EMBL/GenBank/DDBJ databases">
        <authorList>
            <person name="Jaros S."/>
            <person name="Januszkiewicz K."/>
            <person name="Wedrychowicz H."/>
        </authorList>
    </citation>
    <scope>NUCLEOTIDE SEQUENCE [LARGE SCALE GENOMIC DNA]</scope>
    <source>
        <strain evidence="1 2">DSM 13106</strain>
    </source>
</reference>
<name>A0A1M5YGY8_9FIRM</name>
<keyword evidence="2" id="KW-1185">Reference proteome</keyword>
<gene>
    <name evidence="1" type="ORF">SAMN02745180_02192</name>
</gene>
<accession>A0A1M5YGY8</accession>
<dbReference type="InterPro" id="IPR053842">
    <property type="entry name" value="NikA-like"/>
</dbReference>
<evidence type="ECO:0000313" key="2">
    <source>
        <dbReference type="Proteomes" id="UP000184389"/>
    </source>
</evidence>
<dbReference type="STRING" id="1123281.SAMN02745180_02192"/>
<dbReference type="Pfam" id="PF21983">
    <property type="entry name" value="NikA-like"/>
    <property type="match status" value="1"/>
</dbReference>
<evidence type="ECO:0000313" key="1">
    <source>
        <dbReference type="EMBL" id="SHI11184.1"/>
    </source>
</evidence>
<dbReference type="Proteomes" id="UP000184389">
    <property type="component" value="Unassembled WGS sequence"/>
</dbReference>
<proteinExistence type="predicted"/>